<dbReference type="Gene3D" id="3.30.450.20">
    <property type="entry name" value="PAS domain"/>
    <property type="match status" value="1"/>
</dbReference>
<dbReference type="Pfam" id="PF00672">
    <property type="entry name" value="HAMP"/>
    <property type="match status" value="1"/>
</dbReference>
<reference evidence="14 15" key="1">
    <citation type="submission" date="2023-07" db="EMBL/GenBank/DDBJ databases">
        <title>Sorghum-associated microbial communities from plants grown in Nebraska, USA.</title>
        <authorList>
            <person name="Schachtman D."/>
        </authorList>
    </citation>
    <scope>NUCLEOTIDE SEQUENCE [LARGE SCALE GENOMIC DNA]</scope>
    <source>
        <strain evidence="14 15">4138</strain>
    </source>
</reference>
<dbReference type="InterPro" id="IPR004089">
    <property type="entry name" value="MCPsignal_dom"/>
</dbReference>
<dbReference type="Pfam" id="PF00015">
    <property type="entry name" value="MCPsignal"/>
    <property type="match status" value="1"/>
</dbReference>
<keyword evidence="15" id="KW-1185">Reference proteome</keyword>
<dbReference type="SMART" id="SM01049">
    <property type="entry name" value="Cache_2"/>
    <property type="match status" value="1"/>
</dbReference>
<evidence type="ECO:0000256" key="5">
    <source>
        <dbReference type="ARBA" id="ARBA00022989"/>
    </source>
</evidence>
<dbReference type="PANTHER" id="PTHR32089:SF119">
    <property type="entry name" value="METHYL-ACCEPTING CHEMOTAXIS PROTEIN CTPL"/>
    <property type="match status" value="1"/>
</dbReference>
<dbReference type="Gene3D" id="1.10.287.950">
    <property type="entry name" value="Methyl-accepting chemotaxis protein"/>
    <property type="match status" value="1"/>
</dbReference>
<dbReference type="RefSeq" id="WP_310273379.1">
    <property type="nucleotide sequence ID" value="NZ_JAVDWR010000001.1"/>
</dbReference>
<comment type="similarity">
    <text evidence="8">Belongs to the methyl-accepting chemotaxis (MCP) protein family.</text>
</comment>
<comment type="subcellular location">
    <subcellularLocation>
        <location evidence="1">Cell inner membrane</location>
        <topology evidence="1">Multi-pass membrane protein</topology>
    </subcellularLocation>
</comment>
<dbReference type="Proteomes" id="UP001257909">
    <property type="component" value="Unassembled WGS sequence"/>
</dbReference>
<keyword evidence="7 9" id="KW-0807">Transducer</keyword>
<evidence type="ECO:0000259" key="13">
    <source>
        <dbReference type="PROSITE" id="PS50885"/>
    </source>
</evidence>
<keyword evidence="5 10" id="KW-1133">Transmembrane helix</keyword>
<dbReference type="Pfam" id="PF08269">
    <property type="entry name" value="dCache_2"/>
    <property type="match status" value="1"/>
</dbReference>
<dbReference type="InterPro" id="IPR003660">
    <property type="entry name" value="HAMP_dom"/>
</dbReference>
<feature type="transmembrane region" description="Helical" evidence="10">
    <location>
        <begin position="200"/>
        <end position="222"/>
    </location>
</feature>
<organism evidence="14 15">
    <name type="scientific">Rheinheimera soli</name>
    <dbReference type="NCBI Taxonomy" id="443616"/>
    <lineage>
        <taxon>Bacteria</taxon>
        <taxon>Pseudomonadati</taxon>
        <taxon>Pseudomonadota</taxon>
        <taxon>Gammaproteobacteria</taxon>
        <taxon>Chromatiales</taxon>
        <taxon>Chromatiaceae</taxon>
        <taxon>Rheinheimera</taxon>
    </lineage>
</organism>
<evidence type="ECO:0000256" key="1">
    <source>
        <dbReference type="ARBA" id="ARBA00004429"/>
    </source>
</evidence>
<evidence type="ECO:0000313" key="15">
    <source>
        <dbReference type="Proteomes" id="UP001257909"/>
    </source>
</evidence>
<dbReference type="SMART" id="SM00283">
    <property type="entry name" value="MA"/>
    <property type="match status" value="1"/>
</dbReference>
<dbReference type="EMBL" id="JAVDWR010000001">
    <property type="protein sequence ID" value="MDR7119123.1"/>
    <property type="molecule type" value="Genomic_DNA"/>
</dbReference>
<dbReference type="CDD" id="cd11386">
    <property type="entry name" value="MCP_signal"/>
    <property type="match status" value="1"/>
</dbReference>
<keyword evidence="4 10" id="KW-0812">Transmembrane</keyword>
<evidence type="ECO:0000256" key="7">
    <source>
        <dbReference type="ARBA" id="ARBA00023224"/>
    </source>
</evidence>
<keyword evidence="2" id="KW-1003">Cell membrane</keyword>
<dbReference type="PROSITE" id="PS50192">
    <property type="entry name" value="T_SNARE"/>
    <property type="match status" value="1"/>
</dbReference>
<evidence type="ECO:0000256" key="2">
    <source>
        <dbReference type="ARBA" id="ARBA00022475"/>
    </source>
</evidence>
<dbReference type="PROSITE" id="PS50885">
    <property type="entry name" value="HAMP"/>
    <property type="match status" value="1"/>
</dbReference>
<comment type="caution">
    <text evidence="14">The sequence shown here is derived from an EMBL/GenBank/DDBJ whole genome shotgun (WGS) entry which is preliminary data.</text>
</comment>
<keyword evidence="3" id="KW-0997">Cell inner membrane</keyword>
<dbReference type="CDD" id="cd06225">
    <property type="entry name" value="HAMP"/>
    <property type="match status" value="1"/>
</dbReference>
<dbReference type="InterPro" id="IPR000727">
    <property type="entry name" value="T_SNARE_dom"/>
</dbReference>
<evidence type="ECO:0000256" key="9">
    <source>
        <dbReference type="PROSITE-ProRule" id="PRU00284"/>
    </source>
</evidence>
<keyword evidence="6 10" id="KW-0472">Membrane</keyword>
<evidence type="ECO:0000259" key="12">
    <source>
        <dbReference type="PROSITE" id="PS50192"/>
    </source>
</evidence>
<evidence type="ECO:0000256" key="4">
    <source>
        <dbReference type="ARBA" id="ARBA00022692"/>
    </source>
</evidence>
<gene>
    <name evidence="14" type="ORF">J2W69_000038</name>
</gene>
<feature type="domain" description="Methyl-accepting transducer" evidence="11">
    <location>
        <begin position="278"/>
        <end position="514"/>
    </location>
</feature>
<dbReference type="InterPro" id="IPR004090">
    <property type="entry name" value="Chemotax_Me-accpt_rcpt"/>
</dbReference>
<accession>A0ABU1VUR9</accession>
<dbReference type="InterPro" id="IPR004010">
    <property type="entry name" value="Double_Cache_2"/>
</dbReference>
<dbReference type="PROSITE" id="PS50111">
    <property type="entry name" value="CHEMOTAXIS_TRANSDUC_2"/>
    <property type="match status" value="1"/>
</dbReference>
<evidence type="ECO:0000256" key="8">
    <source>
        <dbReference type="ARBA" id="ARBA00029447"/>
    </source>
</evidence>
<evidence type="ECO:0000256" key="10">
    <source>
        <dbReference type="SAM" id="Phobius"/>
    </source>
</evidence>
<evidence type="ECO:0000256" key="6">
    <source>
        <dbReference type="ARBA" id="ARBA00023136"/>
    </source>
</evidence>
<sequence length="550" mass="59619">MNSVSLRTKLILLAFFPVFILALVLISKAYFSAQQEAESRVMHLRDSLYAERKQQLDTLLEMASTAISSAADDNSKKAILRSLRYENGKNYFFVYDLQGVQVVSADQPEREGKNFLDSKSPEGRSLVKEYIDAARKGGDYISYNWPKPGSTVAAPKLAKAILLGEWVLATGFYIDDLEQMIQKQREVTEQQIYADLLSDALITLVLVALVIFIGTLFAKAILKPLLNVVQAMQDIGSGEADLTKRLDASIGHELGALAQAFNQFSGKVATLVGQVQSSMRSLGQSAEHLAALMQKTEAGVAQQHSESDQVATAINEMSATAEDVAKSASQAAQAANHAETQVHEANAKLHRAIAVIGGLEQQVQVGVSVIDKVGDDSRNIGAVLDVIRSIADQTNLLALNAAIEAARAGEHGRGFAVVADEVRTLAARTSKSTDEINQMIVSLQQGAEQAVQAINEIKHHSQNTVQQAQQVDAALQEIQHSVSTINDMNNQIASAAEEQTTVSEMINRNVHQIVVIAQETSSDTTQSAAISKELMHLSDQLNAEVCRYKI</sequence>
<evidence type="ECO:0000313" key="14">
    <source>
        <dbReference type="EMBL" id="MDR7119123.1"/>
    </source>
</evidence>
<evidence type="ECO:0000259" key="11">
    <source>
        <dbReference type="PROSITE" id="PS50111"/>
    </source>
</evidence>
<dbReference type="PRINTS" id="PR00260">
    <property type="entry name" value="CHEMTRNSDUCR"/>
</dbReference>
<proteinExistence type="inferred from homology"/>
<dbReference type="SMART" id="SM00304">
    <property type="entry name" value="HAMP"/>
    <property type="match status" value="1"/>
</dbReference>
<dbReference type="SUPFAM" id="SSF58104">
    <property type="entry name" value="Methyl-accepting chemotaxis protein (MCP) signaling domain"/>
    <property type="match status" value="1"/>
</dbReference>
<name>A0ABU1VUR9_9GAMM</name>
<dbReference type="PANTHER" id="PTHR32089">
    <property type="entry name" value="METHYL-ACCEPTING CHEMOTAXIS PROTEIN MCPB"/>
    <property type="match status" value="1"/>
</dbReference>
<evidence type="ECO:0000256" key="3">
    <source>
        <dbReference type="ARBA" id="ARBA00022519"/>
    </source>
</evidence>
<feature type="domain" description="HAMP" evidence="13">
    <location>
        <begin position="219"/>
        <end position="273"/>
    </location>
</feature>
<protein>
    <submittedName>
        <fullName evidence="14">Methyl-accepting chemotaxis protein</fullName>
    </submittedName>
</protein>
<feature type="domain" description="T-SNARE coiled-coil homology" evidence="12">
    <location>
        <begin position="465"/>
        <end position="527"/>
    </location>
</feature>
<dbReference type="InterPro" id="IPR033480">
    <property type="entry name" value="sCache_2"/>
</dbReference>